<evidence type="ECO:0000256" key="1">
    <source>
        <dbReference type="ARBA" id="ARBA00023015"/>
    </source>
</evidence>
<comment type="caution">
    <text evidence="5">The sequence shown here is derived from an EMBL/GenBank/DDBJ whole genome shotgun (WGS) entry which is preliminary data.</text>
</comment>
<keyword evidence="3" id="KW-0804">Transcription</keyword>
<dbReference type="InterPro" id="IPR006059">
    <property type="entry name" value="SBP"/>
</dbReference>
<dbReference type="SMART" id="SM00345">
    <property type="entry name" value="HTH_GNTR"/>
    <property type="match status" value="1"/>
</dbReference>
<feature type="domain" description="HTH gntR-type" evidence="4">
    <location>
        <begin position="94"/>
        <end position="162"/>
    </location>
</feature>
<accession>A0A2V5KIZ7</accession>
<proteinExistence type="predicted"/>
<sequence>MRMPGFLTRIHGGGFGRRTVLHAAFRAEGESGCEGGPAGRFSLNPVSNSGMLEEVTKCVRRGSGFFFRTERIFITEIDDGGIPMGERPNRNTFQARLDSLVEDIRNDIRNGVFREGDYLPSEKAYAKRYRLSNTSVRQGLEQLVAERLIEKIPRVGNKVVRRTREDVVVLKFGCHRSLLQEAAMKALVAEFHKKNPDIRVELVGLSSGLNSYAVVKPMIDEGAVDLFTMNYNGFADFRANGGLDELETVEPHPHVYPFLTEAMTHEGRLKARPFLFTPLILCYNKAHFREKGVLEPDSGWRWSTLFEQAEKLAVENERLGFYVHFPSSNRWPVFLLQSGLRFDRDERGRIAVDGARLMDSLRVCRELIYLQNRFPLFLSEKDADAEELFFSGKVSMIVTTYLSLNHHERPDDFEYDLAPLPYLNDPKTLLMLVGVAINARSERKESARRFADFLVSYEAQLLLRQRTLSIPSLKPAAEWTGKELGYRPSRFHVYRDIIPTFRTFGALNLSIRELDALYREAKLYWSGLETEEAALRRLEGLLEQLGGGESRGSGG</sequence>
<gene>
    <name evidence="5" type="ORF">DLM86_29960</name>
</gene>
<evidence type="ECO:0000313" key="6">
    <source>
        <dbReference type="Proteomes" id="UP000247476"/>
    </source>
</evidence>
<dbReference type="SUPFAM" id="SSF46785">
    <property type="entry name" value="Winged helix' DNA-binding domain"/>
    <property type="match status" value="1"/>
</dbReference>
<dbReference type="EMBL" id="QJVJ01000020">
    <property type="protein sequence ID" value="PYI50297.1"/>
    <property type="molecule type" value="Genomic_DNA"/>
</dbReference>
<keyword evidence="2" id="KW-0238">DNA-binding</keyword>
<keyword evidence="1" id="KW-0805">Transcription regulation</keyword>
<dbReference type="SUPFAM" id="SSF53850">
    <property type="entry name" value="Periplasmic binding protein-like II"/>
    <property type="match status" value="1"/>
</dbReference>
<protein>
    <submittedName>
        <fullName evidence="5">GntR family transcriptional regulator</fullName>
    </submittedName>
</protein>
<evidence type="ECO:0000313" key="5">
    <source>
        <dbReference type="EMBL" id="PYI50297.1"/>
    </source>
</evidence>
<evidence type="ECO:0000256" key="3">
    <source>
        <dbReference type="ARBA" id="ARBA00023163"/>
    </source>
</evidence>
<dbReference type="GO" id="GO:0003700">
    <property type="term" value="F:DNA-binding transcription factor activity"/>
    <property type="evidence" value="ECO:0007669"/>
    <property type="project" value="InterPro"/>
</dbReference>
<dbReference type="GO" id="GO:0003677">
    <property type="term" value="F:DNA binding"/>
    <property type="evidence" value="ECO:0007669"/>
    <property type="project" value="UniProtKB-KW"/>
</dbReference>
<evidence type="ECO:0000259" key="4">
    <source>
        <dbReference type="PROSITE" id="PS50949"/>
    </source>
</evidence>
<evidence type="ECO:0000256" key="2">
    <source>
        <dbReference type="ARBA" id="ARBA00023125"/>
    </source>
</evidence>
<dbReference type="Proteomes" id="UP000247476">
    <property type="component" value="Unassembled WGS sequence"/>
</dbReference>
<dbReference type="Gene3D" id="1.10.10.10">
    <property type="entry name" value="Winged helix-like DNA-binding domain superfamily/Winged helix DNA-binding domain"/>
    <property type="match status" value="1"/>
</dbReference>
<dbReference type="Gene3D" id="3.40.190.10">
    <property type="entry name" value="Periplasmic binding protein-like II"/>
    <property type="match status" value="1"/>
</dbReference>
<dbReference type="PANTHER" id="PTHR43649">
    <property type="entry name" value="ARABINOSE-BINDING PROTEIN-RELATED"/>
    <property type="match status" value="1"/>
</dbReference>
<dbReference type="PROSITE" id="PS50949">
    <property type="entry name" value="HTH_GNTR"/>
    <property type="match status" value="1"/>
</dbReference>
<dbReference type="InterPro" id="IPR036390">
    <property type="entry name" value="WH_DNA-bd_sf"/>
</dbReference>
<dbReference type="AlphaFoldDB" id="A0A2V5KIZ7"/>
<keyword evidence="6" id="KW-1185">Reference proteome</keyword>
<dbReference type="Pfam" id="PF01547">
    <property type="entry name" value="SBP_bac_1"/>
    <property type="match status" value="1"/>
</dbReference>
<dbReference type="PANTHER" id="PTHR43649:SF12">
    <property type="entry name" value="DIACETYLCHITOBIOSE BINDING PROTEIN DASA"/>
    <property type="match status" value="1"/>
</dbReference>
<dbReference type="InterPro" id="IPR050490">
    <property type="entry name" value="Bact_solute-bd_prot1"/>
</dbReference>
<dbReference type="Pfam" id="PF00392">
    <property type="entry name" value="GntR"/>
    <property type="match status" value="1"/>
</dbReference>
<reference evidence="5 6" key="1">
    <citation type="submission" date="2018-05" db="EMBL/GenBank/DDBJ databases">
        <title>Paenibacillus flagellatus sp. nov., isolated from selenium mineral soil.</title>
        <authorList>
            <person name="Dai X."/>
        </authorList>
    </citation>
    <scope>NUCLEOTIDE SEQUENCE [LARGE SCALE GENOMIC DNA]</scope>
    <source>
        <strain evidence="5 6">DXL2</strain>
    </source>
</reference>
<dbReference type="InterPro" id="IPR000524">
    <property type="entry name" value="Tscrpt_reg_HTH_GntR"/>
</dbReference>
<name>A0A2V5KIZ7_9BACL</name>
<dbReference type="InterPro" id="IPR036388">
    <property type="entry name" value="WH-like_DNA-bd_sf"/>
</dbReference>
<dbReference type="CDD" id="cd07377">
    <property type="entry name" value="WHTH_GntR"/>
    <property type="match status" value="1"/>
</dbReference>
<organism evidence="5 6">
    <name type="scientific">Paenibacillus flagellatus</name>
    <dbReference type="NCBI Taxonomy" id="2211139"/>
    <lineage>
        <taxon>Bacteria</taxon>
        <taxon>Bacillati</taxon>
        <taxon>Bacillota</taxon>
        <taxon>Bacilli</taxon>
        <taxon>Bacillales</taxon>
        <taxon>Paenibacillaceae</taxon>
        <taxon>Paenibacillus</taxon>
    </lineage>
</organism>